<keyword evidence="10" id="KW-1185">Reference proteome</keyword>
<dbReference type="GO" id="GO:0016020">
    <property type="term" value="C:membrane"/>
    <property type="evidence" value="ECO:0007669"/>
    <property type="project" value="UniProtKB-SubCell"/>
</dbReference>
<organism evidence="9 10">
    <name type="scientific">Hibiscus syriacus</name>
    <name type="common">Rose of Sharon</name>
    <dbReference type="NCBI Taxonomy" id="106335"/>
    <lineage>
        <taxon>Eukaryota</taxon>
        <taxon>Viridiplantae</taxon>
        <taxon>Streptophyta</taxon>
        <taxon>Embryophyta</taxon>
        <taxon>Tracheophyta</taxon>
        <taxon>Spermatophyta</taxon>
        <taxon>Magnoliopsida</taxon>
        <taxon>eudicotyledons</taxon>
        <taxon>Gunneridae</taxon>
        <taxon>Pentapetalae</taxon>
        <taxon>rosids</taxon>
        <taxon>malvids</taxon>
        <taxon>Malvales</taxon>
        <taxon>Malvaceae</taxon>
        <taxon>Malvoideae</taxon>
        <taxon>Hibiscus</taxon>
    </lineage>
</organism>
<dbReference type="InterPro" id="IPR029063">
    <property type="entry name" value="SAM-dependent_MTases_sf"/>
</dbReference>
<evidence type="ECO:0000256" key="2">
    <source>
        <dbReference type="ARBA" id="ARBA00008361"/>
    </source>
</evidence>
<evidence type="ECO:0000256" key="3">
    <source>
        <dbReference type="ARBA" id="ARBA00022603"/>
    </source>
</evidence>
<evidence type="ECO:0000256" key="4">
    <source>
        <dbReference type="ARBA" id="ARBA00022679"/>
    </source>
</evidence>
<dbReference type="Pfam" id="PF03141">
    <property type="entry name" value="Methyltransf_29"/>
    <property type="match status" value="2"/>
</dbReference>
<dbReference type="GO" id="GO:0005768">
    <property type="term" value="C:endosome"/>
    <property type="evidence" value="ECO:0007669"/>
    <property type="project" value="TreeGrafter"/>
</dbReference>
<keyword evidence="5 8" id="KW-0735">Signal-anchor</keyword>
<keyword evidence="6 8" id="KW-0325">Glycoprotein</keyword>
<comment type="similarity">
    <text evidence="2 8">Belongs to the methyltransferase superfamily.</text>
</comment>
<evidence type="ECO:0000256" key="6">
    <source>
        <dbReference type="ARBA" id="ARBA00023180"/>
    </source>
</evidence>
<evidence type="ECO:0000313" key="10">
    <source>
        <dbReference type="Proteomes" id="UP000436088"/>
    </source>
</evidence>
<dbReference type="GO" id="GO:0005802">
    <property type="term" value="C:trans-Golgi network"/>
    <property type="evidence" value="ECO:0007669"/>
    <property type="project" value="TreeGrafter"/>
</dbReference>
<gene>
    <name evidence="9" type="ORF">F3Y22_tig00113725pilonHSYRG01801</name>
</gene>
<keyword evidence="5 8" id="KW-0812">Transmembrane</keyword>
<dbReference type="PANTHER" id="PTHR10108">
    <property type="entry name" value="SAM-DEPENDENT METHYLTRANSFERASE"/>
    <property type="match status" value="1"/>
</dbReference>
<proteinExistence type="inferred from homology"/>
<evidence type="ECO:0000256" key="5">
    <source>
        <dbReference type="ARBA" id="ARBA00022968"/>
    </source>
</evidence>
<dbReference type="GO" id="GO:0008168">
    <property type="term" value="F:methyltransferase activity"/>
    <property type="evidence" value="ECO:0007669"/>
    <property type="project" value="UniProtKB-UniRule"/>
</dbReference>
<keyword evidence="3 8" id="KW-0489">Methyltransferase</keyword>
<evidence type="ECO:0000256" key="8">
    <source>
        <dbReference type="RuleBase" id="RU366043"/>
    </source>
</evidence>
<reference evidence="9" key="1">
    <citation type="submission" date="2019-09" db="EMBL/GenBank/DDBJ databases">
        <title>Draft genome information of white flower Hibiscus syriacus.</title>
        <authorList>
            <person name="Kim Y.-M."/>
        </authorList>
    </citation>
    <scope>NUCLEOTIDE SEQUENCE [LARGE SCALE GENOMIC DNA]</scope>
    <source>
        <strain evidence="9">YM2019G1</strain>
    </source>
</reference>
<evidence type="ECO:0000256" key="7">
    <source>
        <dbReference type="ARBA" id="ARBA00037847"/>
    </source>
</evidence>
<accession>A0A6A2WNE5</accession>
<dbReference type="GO" id="GO:0032259">
    <property type="term" value="P:methylation"/>
    <property type="evidence" value="ECO:0007669"/>
    <property type="project" value="UniProtKB-KW"/>
</dbReference>
<dbReference type="AlphaFoldDB" id="A0A6A2WNE5"/>
<dbReference type="EMBL" id="VEPZ02001720">
    <property type="protein sequence ID" value="KAE8661678.1"/>
    <property type="molecule type" value="Genomic_DNA"/>
</dbReference>
<dbReference type="InterPro" id="IPR004159">
    <property type="entry name" value="Put_SAM_MeTrfase"/>
</dbReference>
<comment type="caution">
    <text evidence="9">The sequence shown here is derived from an EMBL/GenBank/DDBJ whole genome shotgun (WGS) entry which is preliminary data.</text>
</comment>
<comment type="subcellular location">
    <subcellularLocation>
        <location evidence="7">Endomembrane system</location>
        <topology evidence="7">Single-pass membrane protein</topology>
    </subcellularLocation>
    <subcellularLocation>
        <location evidence="1 8">Membrane</location>
        <topology evidence="1 8">Single-pass type II membrane protein</topology>
    </subcellularLocation>
</comment>
<dbReference type="EC" id="2.1.1.-" evidence="8"/>
<dbReference type="PANTHER" id="PTHR10108:SF887">
    <property type="entry name" value="METHYLTRANSFERASE PMT22-RELATED"/>
    <property type="match status" value="1"/>
</dbReference>
<sequence length="501" mass="56674">MGERNYPFLLLLTSLLLALPFFFFTFSSSLYPFLFAFTSLPISSDFHVSLSPPFSTPPISQEEEEESPPHDIDLNATSNIRWKNCRLGSIWYSNVPHPKLVEYKKDQNWVHKSGDYFVFPGGDVGSGVASFGGYLLDKDVITMSFAPKDEHEAQMHFALERGIPATLSVIGTRKLTFLVDAYDLIHCARNAEFIGKPIVRCLSTPSTHSIRPCRRPLLELNRVLRPGGFIIWSATPVYQNDQKDRKNPNALCWSGTVYITAVEALTKSICWKVVAMEKRVGSTRVGLVIYQKPSSRSCYDLHPNIARRPPLCDQKNKGKVQWNEHLSYCISRLPVDSKGNLISWPAPWPRRLTSKPQSLSSEQDAEDIFNEDTKHWASLVSDVYFDALAIKWASVRNVMDMNAVALNEFPLWVMNVVPIDAQETLPVIFERGLDRNLSRLMRDCRNSSGNGPDAETRWIYVASRQHGNNKEGESGTEITALVNKALPRPISCGEEWFMAFH</sequence>
<name>A0A6A2WNE5_HIBSY</name>
<keyword evidence="4 8" id="KW-0808">Transferase</keyword>
<dbReference type="SUPFAM" id="SSF53335">
    <property type="entry name" value="S-adenosyl-L-methionine-dependent methyltransferases"/>
    <property type="match status" value="1"/>
</dbReference>
<evidence type="ECO:0000313" key="9">
    <source>
        <dbReference type="EMBL" id="KAE8661678.1"/>
    </source>
</evidence>
<dbReference type="Proteomes" id="UP000436088">
    <property type="component" value="Unassembled WGS sequence"/>
</dbReference>
<evidence type="ECO:0000256" key="1">
    <source>
        <dbReference type="ARBA" id="ARBA00004606"/>
    </source>
</evidence>
<protein>
    <recommendedName>
        <fullName evidence="8">Methyltransferase</fullName>
        <ecNumber evidence="8">2.1.1.-</ecNumber>
    </recommendedName>
</protein>